<evidence type="ECO:0000313" key="6">
    <source>
        <dbReference type="Proteomes" id="UP000886885"/>
    </source>
</evidence>
<feature type="repeat" description="ANK" evidence="4">
    <location>
        <begin position="50"/>
        <end position="82"/>
    </location>
</feature>
<organism evidence="5 6">
    <name type="scientific">Populus tomentosa</name>
    <name type="common">Chinese white poplar</name>
    <dbReference type="NCBI Taxonomy" id="118781"/>
    <lineage>
        <taxon>Eukaryota</taxon>
        <taxon>Viridiplantae</taxon>
        <taxon>Streptophyta</taxon>
        <taxon>Embryophyta</taxon>
        <taxon>Tracheophyta</taxon>
        <taxon>Spermatophyta</taxon>
        <taxon>Magnoliopsida</taxon>
        <taxon>eudicotyledons</taxon>
        <taxon>Gunneridae</taxon>
        <taxon>Pentapetalae</taxon>
        <taxon>rosids</taxon>
        <taxon>fabids</taxon>
        <taxon>Malpighiales</taxon>
        <taxon>Salicaceae</taxon>
        <taxon>Saliceae</taxon>
        <taxon>Populus</taxon>
    </lineage>
</organism>
<comment type="caution">
    <text evidence="5">The sequence shown here is derived from an EMBL/GenBank/DDBJ whole genome shotgun (WGS) entry which is preliminary data.</text>
</comment>
<keyword evidence="2" id="KW-0863">Zinc-finger</keyword>
<feature type="repeat" description="ANK" evidence="4">
    <location>
        <begin position="117"/>
        <end position="138"/>
    </location>
</feature>
<gene>
    <name evidence="5" type="ORF">POTOM_023597</name>
</gene>
<evidence type="ECO:0000313" key="5">
    <source>
        <dbReference type="EMBL" id="KAG6772199.1"/>
    </source>
</evidence>
<dbReference type="PROSITE" id="PS50297">
    <property type="entry name" value="ANK_REP_REGION"/>
    <property type="match status" value="4"/>
</dbReference>
<dbReference type="SMART" id="SM00248">
    <property type="entry name" value="ANK"/>
    <property type="match status" value="5"/>
</dbReference>
<dbReference type="EMBL" id="JAAWWB010000011">
    <property type="protein sequence ID" value="KAG6772199.1"/>
    <property type="molecule type" value="Genomic_DNA"/>
</dbReference>
<keyword evidence="4" id="KW-0040">ANK repeat</keyword>
<evidence type="ECO:0000256" key="2">
    <source>
        <dbReference type="ARBA" id="ARBA00022771"/>
    </source>
</evidence>
<evidence type="ECO:0000256" key="1">
    <source>
        <dbReference type="ARBA" id="ARBA00022723"/>
    </source>
</evidence>
<dbReference type="InterPro" id="IPR017907">
    <property type="entry name" value="Znf_RING_CS"/>
</dbReference>
<evidence type="ECO:0000256" key="3">
    <source>
        <dbReference type="ARBA" id="ARBA00022833"/>
    </source>
</evidence>
<accession>A0A8X7ZLT6</accession>
<feature type="repeat" description="ANK" evidence="4">
    <location>
        <begin position="83"/>
        <end position="115"/>
    </location>
</feature>
<dbReference type="Pfam" id="PF12796">
    <property type="entry name" value="Ank_2"/>
    <property type="match status" value="2"/>
</dbReference>
<keyword evidence="6" id="KW-1185">Reference proteome</keyword>
<protein>
    <submittedName>
        <fullName evidence="5">Uncharacterized protein</fullName>
    </submittedName>
</protein>
<proteinExistence type="predicted"/>
<reference evidence="5" key="1">
    <citation type="journal article" date="2020" name="bioRxiv">
        <title>Hybrid origin of Populus tomentosa Carr. identified through genome sequencing and phylogenomic analysis.</title>
        <authorList>
            <person name="An X."/>
            <person name="Gao K."/>
            <person name="Chen Z."/>
            <person name="Li J."/>
            <person name="Yang X."/>
            <person name="Yang X."/>
            <person name="Zhou J."/>
            <person name="Guo T."/>
            <person name="Zhao T."/>
            <person name="Huang S."/>
            <person name="Miao D."/>
            <person name="Khan W.U."/>
            <person name="Rao P."/>
            <person name="Ye M."/>
            <person name="Lei B."/>
            <person name="Liao W."/>
            <person name="Wang J."/>
            <person name="Ji L."/>
            <person name="Li Y."/>
            <person name="Guo B."/>
            <person name="Mustafa N.S."/>
            <person name="Li S."/>
            <person name="Yun Q."/>
            <person name="Keller S.R."/>
            <person name="Mao J."/>
            <person name="Zhang R."/>
            <person name="Strauss S.H."/>
        </authorList>
    </citation>
    <scope>NUCLEOTIDE SEQUENCE</scope>
    <source>
        <strain evidence="5">GM15</strain>
        <tissue evidence="5">Leaf</tissue>
    </source>
</reference>
<feature type="repeat" description="ANK" evidence="4">
    <location>
        <begin position="180"/>
        <end position="206"/>
    </location>
</feature>
<evidence type="ECO:0000256" key="4">
    <source>
        <dbReference type="PROSITE-ProRule" id="PRU00023"/>
    </source>
</evidence>
<dbReference type="InterPro" id="IPR002110">
    <property type="entry name" value="Ankyrin_rpt"/>
</dbReference>
<dbReference type="AlphaFoldDB" id="A0A8X7ZLT6"/>
<dbReference type="OrthoDB" id="20872at2759"/>
<dbReference type="Pfam" id="PF00023">
    <property type="entry name" value="Ank"/>
    <property type="match status" value="1"/>
</dbReference>
<dbReference type="PROSITE" id="PS50088">
    <property type="entry name" value="ANK_REPEAT"/>
    <property type="match status" value="5"/>
</dbReference>
<sequence length="557" mass="60368">MKFFSIIGNSFGCSASGERLVSAARDGDIQEAKALLEYNPRLARYSTFGVRNSPLHYSAAQGHHEIVSLLLESGVDINLRNYRGQTALMQAGQHGHWEVVLTLMLFKANIHRADYLNGGTALHLAALNGHSRCIRLLLADYIPSIADCWDILSKGSRDNGSISEFDGSALREVINRPADGGITSLHMAALNGHVESVQLLLDLGASAYEVTVEDGTTIDLIGAGSTALHYAACGGNPQCCQILIARGASLTAENAKGSVVKAINFKSITSLLMKKGNILEISRSILWLLENVDGGTMIPYLHVMIHVLFVWKENAQLRQKLLSRANDRRSLACKVNVVGLRPRAITSSRKSGGAVVANRDRGGLLRSCMLLVVVRIKFIEAIGCGHEFCTRCALYLCSTICISTVAQGPTGSVACPLCRHGIVSFVKLPGTKPVVKAIARTSLSLSFCTCTGEEPDFPSMTTPLRKPDFQCTKISPPSSFRSLSCQKFPSMNFSASRCMGASDTTPLVPCTIDLNSNSRERQVRCSRSRIRRSTSNPERRKSWLSALNQYVTTGTGC</sequence>
<dbReference type="PANTHER" id="PTHR24198">
    <property type="entry name" value="ANKYRIN REPEAT AND PROTEIN KINASE DOMAIN-CONTAINING PROTEIN"/>
    <property type="match status" value="1"/>
</dbReference>
<dbReference type="GO" id="GO:0008270">
    <property type="term" value="F:zinc ion binding"/>
    <property type="evidence" value="ECO:0007669"/>
    <property type="project" value="UniProtKB-KW"/>
</dbReference>
<feature type="repeat" description="ANK" evidence="4">
    <location>
        <begin position="223"/>
        <end position="255"/>
    </location>
</feature>
<keyword evidence="3" id="KW-0862">Zinc</keyword>
<name>A0A8X7ZLT6_POPTO</name>
<dbReference type="PANTHER" id="PTHR24198:SF165">
    <property type="entry name" value="ANKYRIN REPEAT-CONTAINING PROTEIN-RELATED"/>
    <property type="match status" value="1"/>
</dbReference>
<keyword evidence="1" id="KW-0479">Metal-binding</keyword>
<dbReference type="PROSITE" id="PS00518">
    <property type="entry name" value="ZF_RING_1"/>
    <property type="match status" value="1"/>
</dbReference>
<dbReference type="Proteomes" id="UP000886885">
    <property type="component" value="Chromosome 6A"/>
</dbReference>